<reference evidence="1" key="1">
    <citation type="submission" date="2015-12" db="EMBL/GenBank/DDBJ databases">
        <title>Gene expression during late stages of embryo sac development: a critical building block for successful pollen-pistil interactions.</title>
        <authorList>
            <person name="Liu Y."/>
            <person name="Joly V."/>
            <person name="Sabar M."/>
            <person name="Matton D.P."/>
        </authorList>
    </citation>
    <scope>NUCLEOTIDE SEQUENCE</scope>
</reference>
<protein>
    <submittedName>
        <fullName evidence="1">Putative ovule protein</fullName>
    </submittedName>
</protein>
<dbReference type="AlphaFoldDB" id="A0A0V0GE31"/>
<proteinExistence type="predicted"/>
<name>A0A0V0GE31_SOLCH</name>
<organism evidence="1">
    <name type="scientific">Solanum chacoense</name>
    <name type="common">Chaco potato</name>
    <dbReference type="NCBI Taxonomy" id="4108"/>
    <lineage>
        <taxon>Eukaryota</taxon>
        <taxon>Viridiplantae</taxon>
        <taxon>Streptophyta</taxon>
        <taxon>Embryophyta</taxon>
        <taxon>Tracheophyta</taxon>
        <taxon>Spermatophyta</taxon>
        <taxon>Magnoliopsida</taxon>
        <taxon>eudicotyledons</taxon>
        <taxon>Gunneridae</taxon>
        <taxon>Pentapetalae</taxon>
        <taxon>asterids</taxon>
        <taxon>lamiids</taxon>
        <taxon>Solanales</taxon>
        <taxon>Solanaceae</taxon>
        <taxon>Solanoideae</taxon>
        <taxon>Solaneae</taxon>
        <taxon>Solanum</taxon>
    </lineage>
</organism>
<accession>A0A0V0GE31</accession>
<sequence>LDQRKFQTFGGSLRKCQSFRLVLEFESRKLLLSPRNQSHQLILSMAIPNLKNFVNGKLLKSEMTNCY</sequence>
<evidence type="ECO:0000313" key="1">
    <source>
        <dbReference type="EMBL" id="JAP06189.1"/>
    </source>
</evidence>
<feature type="non-terminal residue" evidence="1">
    <location>
        <position position="1"/>
    </location>
</feature>
<dbReference type="EMBL" id="GEDG01042520">
    <property type="protein sequence ID" value="JAP06189.1"/>
    <property type="molecule type" value="Transcribed_RNA"/>
</dbReference>